<feature type="region of interest" description="Disordered" evidence="1">
    <location>
        <begin position="204"/>
        <end position="227"/>
    </location>
</feature>
<feature type="compositionally biased region" description="Low complexity" evidence="1">
    <location>
        <begin position="406"/>
        <end position="420"/>
    </location>
</feature>
<organism evidence="2 3">
    <name type="scientific">Psilocybe cf. subviscida</name>
    <dbReference type="NCBI Taxonomy" id="2480587"/>
    <lineage>
        <taxon>Eukaryota</taxon>
        <taxon>Fungi</taxon>
        <taxon>Dikarya</taxon>
        <taxon>Basidiomycota</taxon>
        <taxon>Agaricomycotina</taxon>
        <taxon>Agaricomycetes</taxon>
        <taxon>Agaricomycetidae</taxon>
        <taxon>Agaricales</taxon>
        <taxon>Agaricineae</taxon>
        <taxon>Strophariaceae</taxon>
        <taxon>Psilocybe</taxon>
    </lineage>
</organism>
<dbReference type="EMBL" id="JAACJJ010000056">
    <property type="protein sequence ID" value="KAF5311978.1"/>
    <property type="molecule type" value="Genomic_DNA"/>
</dbReference>
<proteinExistence type="predicted"/>
<comment type="caution">
    <text evidence="2">The sequence shown here is derived from an EMBL/GenBank/DDBJ whole genome shotgun (WGS) entry which is preliminary data.</text>
</comment>
<evidence type="ECO:0000313" key="3">
    <source>
        <dbReference type="Proteomes" id="UP000567179"/>
    </source>
</evidence>
<sequence length="531" mass="56101">MSIPMSTATESASSSTTTLASSTSTMCDASDASLPPTSNNLNREERLRLLRSTRKLGALLGTTPMFIDTELSESDYIAPLASPRTKSRRREGRIFPGRAGSPTSSISSIEDYVIVPQGVQSSNYQNVFSPDDREATSSTSAAAAARRASVSDIARASNVSIGTTASRKRKARGPIPVALVFDMPRSGSASGVGAHSRSAVTSRFGTNGASVSKKATAGMKPSNRAQPQPSLFLRLRPAFNRTSNIKQASPVPANSPYINLPQPPTPPTPASQTRLPLSPSMATFANSNLSSASIASSHYSTTKGGYFDAGKSSQPYDELDYMDTTSEARRALTERDRRRKMAKLARTLGENVPPELVFRPPPRRSSAAYASASFGLQSYPKPPPPPPVVPGLPKLAVAEVPPPPTVSASVAPAPSTSSSRTSKKTRPRSLTLAPSSSTDTTRGTTSMDAPASPAMVQSGHRATKSLGRAKSVKPITTPASASVEHPFADATRSASRAGEAGFGRRKEREWSGEWNLKDMNDVAARLRGLKA</sequence>
<protein>
    <submittedName>
        <fullName evidence="2">Uncharacterized protein</fullName>
    </submittedName>
</protein>
<accession>A0A8H5AWR1</accession>
<evidence type="ECO:0000313" key="2">
    <source>
        <dbReference type="EMBL" id="KAF5311978.1"/>
    </source>
</evidence>
<gene>
    <name evidence="2" type="ORF">D9619_003783</name>
</gene>
<feature type="region of interest" description="Disordered" evidence="1">
    <location>
        <begin position="1"/>
        <end position="43"/>
    </location>
</feature>
<name>A0A8H5AWR1_9AGAR</name>
<dbReference type="OrthoDB" id="3071430at2759"/>
<dbReference type="Proteomes" id="UP000567179">
    <property type="component" value="Unassembled WGS sequence"/>
</dbReference>
<feature type="compositionally biased region" description="Low complexity" evidence="1">
    <location>
        <begin position="1"/>
        <end position="25"/>
    </location>
</feature>
<dbReference type="AlphaFoldDB" id="A0A8H5AWR1"/>
<evidence type="ECO:0000256" key="1">
    <source>
        <dbReference type="SAM" id="MobiDB-lite"/>
    </source>
</evidence>
<feature type="region of interest" description="Disordered" evidence="1">
    <location>
        <begin position="402"/>
        <end position="509"/>
    </location>
</feature>
<keyword evidence="3" id="KW-1185">Reference proteome</keyword>
<reference evidence="2 3" key="1">
    <citation type="journal article" date="2020" name="ISME J.">
        <title>Uncovering the hidden diversity of litter-decomposition mechanisms in mushroom-forming fungi.</title>
        <authorList>
            <person name="Floudas D."/>
            <person name="Bentzer J."/>
            <person name="Ahren D."/>
            <person name="Johansson T."/>
            <person name="Persson P."/>
            <person name="Tunlid A."/>
        </authorList>
    </citation>
    <scope>NUCLEOTIDE SEQUENCE [LARGE SCALE GENOMIC DNA]</scope>
    <source>
        <strain evidence="2 3">CBS 101986</strain>
    </source>
</reference>
<feature type="compositionally biased region" description="Low complexity" evidence="1">
    <location>
        <begin position="435"/>
        <end position="446"/>
    </location>
</feature>
<feature type="region of interest" description="Disordered" evidence="1">
    <location>
        <begin position="82"/>
        <end position="104"/>
    </location>
</feature>